<dbReference type="CDD" id="cd13589">
    <property type="entry name" value="PBP2_polyamine_RpCGA009"/>
    <property type="match status" value="1"/>
</dbReference>
<dbReference type="SUPFAM" id="SSF53850">
    <property type="entry name" value="Periplasmic binding protein-like II"/>
    <property type="match status" value="1"/>
</dbReference>
<dbReference type="InterPro" id="IPR006059">
    <property type="entry name" value="SBP"/>
</dbReference>
<evidence type="ECO:0000256" key="2">
    <source>
        <dbReference type="ARBA" id="ARBA00008520"/>
    </source>
</evidence>
<dbReference type="PANTHER" id="PTHR30006:SF3">
    <property type="entry name" value="THIAMINE-BINDING PERIPLASMIC PROTEIN"/>
    <property type="match status" value="1"/>
</dbReference>
<evidence type="ECO:0000313" key="8">
    <source>
        <dbReference type="Proteomes" id="UP000278222"/>
    </source>
</evidence>
<organism evidence="7 8">
    <name type="scientific">Stella humosa</name>
    <dbReference type="NCBI Taxonomy" id="94"/>
    <lineage>
        <taxon>Bacteria</taxon>
        <taxon>Pseudomonadati</taxon>
        <taxon>Pseudomonadota</taxon>
        <taxon>Alphaproteobacteria</taxon>
        <taxon>Rhodospirillales</taxon>
        <taxon>Stellaceae</taxon>
        <taxon>Stella</taxon>
    </lineage>
</organism>
<accession>A0A3N1MAF3</accession>
<dbReference type="InterPro" id="IPR006311">
    <property type="entry name" value="TAT_signal"/>
</dbReference>
<keyword evidence="5" id="KW-0574">Periplasm</keyword>
<evidence type="ECO:0000256" key="4">
    <source>
        <dbReference type="ARBA" id="ARBA00022729"/>
    </source>
</evidence>
<keyword evidence="4 6" id="KW-0732">Signal</keyword>
<dbReference type="GO" id="GO:0030288">
    <property type="term" value="C:outer membrane-bounded periplasmic space"/>
    <property type="evidence" value="ECO:0007669"/>
    <property type="project" value="TreeGrafter"/>
</dbReference>
<evidence type="ECO:0000313" key="7">
    <source>
        <dbReference type="EMBL" id="ROQ00249.1"/>
    </source>
</evidence>
<proteinExistence type="inferred from homology"/>
<dbReference type="GO" id="GO:0015888">
    <property type="term" value="P:thiamine transport"/>
    <property type="evidence" value="ECO:0007669"/>
    <property type="project" value="TreeGrafter"/>
</dbReference>
<comment type="similarity">
    <text evidence="2">Belongs to the bacterial solute-binding protein 1 family.</text>
</comment>
<evidence type="ECO:0000256" key="1">
    <source>
        <dbReference type="ARBA" id="ARBA00004418"/>
    </source>
</evidence>
<dbReference type="Pfam" id="PF13416">
    <property type="entry name" value="SBP_bac_8"/>
    <property type="match status" value="1"/>
</dbReference>
<keyword evidence="3" id="KW-0813">Transport</keyword>
<dbReference type="PANTHER" id="PTHR30006">
    <property type="entry name" value="THIAMINE-BINDING PERIPLASMIC PROTEIN-RELATED"/>
    <property type="match status" value="1"/>
</dbReference>
<feature type="chain" id="PRO_5018178825" evidence="6">
    <location>
        <begin position="35"/>
        <end position="360"/>
    </location>
</feature>
<evidence type="ECO:0000256" key="3">
    <source>
        <dbReference type="ARBA" id="ARBA00022448"/>
    </source>
</evidence>
<name>A0A3N1MAF3_9PROT</name>
<dbReference type="Gene3D" id="3.40.190.10">
    <property type="entry name" value="Periplasmic binding protein-like II"/>
    <property type="match status" value="2"/>
</dbReference>
<dbReference type="RefSeq" id="WP_245978298.1">
    <property type="nucleotide sequence ID" value="NZ_AP019700.1"/>
</dbReference>
<reference evidence="7 8" key="1">
    <citation type="submission" date="2018-11" db="EMBL/GenBank/DDBJ databases">
        <title>Genomic Encyclopedia of Type Strains, Phase IV (KMG-IV): sequencing the most valuable type-strain genomes for metagenomic binning, comparative biology and taxonomic classification.</title>
        <authorList>
            <person name="Goeker M."/>
        </authorList>
    </citation>
    <scope>NUCLEOTIDE SEQUENCE [LARGE SCALE GENOMIC DNA]</scope>
    <source>
        <strain evidence="7 8">DSM 5900</strain>
    </source>
</reference>
<dbReference type="Proteomes" id="UP000278222">
    <property type="component" value="Unassembled WGS sequence"/>
</dbReference>
<evidence type="ECO:0000256" key="6">
    <source>
        <dbReference type="SAM" id="SignalP"/>
    </source>
</evidence>
<evidence type="ECO:0000256" key="5">
    <source>
        <dbReference type="ARBA" id="ARBA00022764"/>
    </source>
</evidence>
<protein>
    <submittedName>
        <fullName evidence="7">Putative spermidine/putrescine transport system substrate-binding protein</fullName>
    </submittedName>
</protein>
<dbReference type="AlphaFoldDB" id="A0A3N1MAF3"/>
<comment type="caution">
    <text evidence="7">The sequence shown here is derived from an EMBL/GenBank/DDBJ whole genome shotgun (WGS) entry which is preliminary data.</text>
</comment>
<keyword evidence="8" id="KW-1185">Reference proteome</keyword>
<dbReference type="EMBL" id="RJKX01000013">
    <property type="protein sequence ID" value="ROQ00249.1"/>
    <property type="molecule type" value="Genomic_DNA"/>
</dbReference>
<feature type="signal peptide" evidence="6">
    <location>
        <begin position="1"/>
        <end position="34"/>
    </location>
</feature>
<gene>
    <name evidence="7" type="ORF">EDC65_2045</name>
</gene>
<dbReference type="PROSITE" id="PS51318">
    <property type="entry name" value="TAT"/>
    <property type="match status" value="1"/>
</dbReference>
<sequence>MPDMKHITRRSAGRLGLWLAAGLATSGLPLAATAQEPPKPRQIVVNASIGDTMVATRAIYYAEFEKLYGIKVVESGPVNLAKLRAMVESGNIEWTISEVGGEEAIRAEKLGLFEPIDRKIVDMDALPSPMKERKVTLARGVYSTALGYRKDAFKNGQYPTNWADFWDVKKFPGPRSLRARAIDNLEFALMADGVATDKLYPLDVDRAFKKLDEIKPHISVWWSTGQQPAQLLIDREVIMTSGWNGRFYKLQRDESGIDVAWGGAMTKIGTFGVVKGTPNAYWGQKMLALMNDPKLQAAYAERVGYPGTHPKSWDYVDKAALKYFPTSPENLPKVAWTSDEWWAENGAAVEERFSRWLLAR</sequence>
<comment type="subcellular location">
    <subcellularLocation>
        <location evidence="1">Periplasm</location>
    </subcellularLocation>
</comment>
<dbReference type="GO" id="GO:0030975">
    <property type="term" value="F:thiamine binding"/>
    <property type="evidence" value="ECO:0007669"/>
    <property type="project" value="TreeGrafter"/>
</dbReference>
<dbReference type="GO" id="GO:0030976">
    <property type="term" value="F:thiamine pyrophosphate binding"/>
    <property type="evidence" value="ECO:0007669"/>
    <property type="project" value="TreeGrafter"/>
</dbReference>